<accession>A0A1G1XWB9</accession>
<dbReference type="Proteomes" id="UP000178930">
    <property type="component" value="Unassembled WGS sequence"/>
</dbReference>
<feature type="modified residue" description="4-aspartylphosphate" evidence="2">
    <location>
        <position position="56"/>
    </location>
</feature>
<dbReference type="PROSITE" id="PS50110">
    <property type="entry name" value="RESPONSE_REGULATORY"/>
    <property type="match status" value="1"/>
</dbReference>
<reference evidence="4 5" key="1">
    <citation type="journal article" date="2016" name="Nat. Commun.">
        <title>Thousands of microbial genomes shed light on interconnected biogeochemical processes in an aquifer system.</title>
        <authorList>
            <person name="Anantharaman K."/>
            <person name="Brown C.T."/>
            <person name="Hug L.A."/>
            <person name="Sharon I."/>
            <person name="Castelle C.J."/>
            <person name="Probst A.J."/>
            <person name="Thomas B.C."/>
            <person name="Singh A."/>
            <person name="Wilkins M.J."/>
            <person name="Karaoz U."/>
            <person name="Brodie E.L."/>
            <person name="Williams K.H."/>
            <person name="Hubbard S.S."/>
            <person name="Banfield J.F."/>
        </authorList>
    </citation>
    <scope>NUCLEOTIDE SEQUENCE [LARGE SCALE GENOMIC DNA]</scope>
</reference>
<dbReference type="SMART" id="SM00448">
    <property type="entry name" value="REC"/>
    <property type="match status" value="1"/>
</dbReference>
<dbReference type="CDD" id="cd17574">
    <property type="entry name" value="REC_OmpR"/>
    <property type="match status" value="1"/>
</dbReference>
<gene>
    <name evidence="4" type="ORF">A2729_06115</name>
</gene>
<dbReference type="STRING" id="1797532.A2729_06115"/>
<sequence length="125" mass="13757">MANSMSKILLVEDDHTLTEMYALKFKESGLELLLAADGLTGLEIAKKELPAVILLDIMMPKMDGFAVLTELKKDNSTKNVPVIMLSNLGQDNDIEKGKKLGANDYIVKASMTPTQVIDKIKSYLN</sequence>
<dbReference type="InterPro" id="IPR001789">
    <property type="entry name" value="Sig_transdc_resp-reg_receiver"/>
</dbReference>
<dbReference type="Gene3D" id="3.40.50.2300">
    <property type="match status" value="1"/>
</dbReference>
<dbReference type="SUPFAM" id="SSF52172">
    <property type="entry name" value="CheY-like"/>
    <property type="match status" value="1"/>
</dbReference>
<evidence type="ECO:0000313" key="4">
    <source>
        <dbReference type="EMBL" id="OGY44328.1"/>
    </source>
</evidence>
<evidence type="ECO:0000256" key="1">
    <source>
        <dbReference type="ARBA" id="ARBA00022553"/>
    </source>
</evidence>
<dbReference type="PANTHER" id="PTHR44591:SF3">
    <property type="entry name" value="RESPONSE REGULATORY DOMAIN-CONTAINING PROTEIN"/>
    <property type="match status" value="1"/>
</dbReference>
<feature type="domain" description="Response regulatory" evidence="3">
    <location>
        <begin position="7"/>
        <end position="123"/>
    </location>
</feature>
<organism evidence="4 5">
    <name type="scientific">Candidatus Buchananbacteria bacterium RIFCSPHIGHO2_01_FULL_39_14</name>
    <dbReference type="NCBI Taxonomy" id="1797532"/>
    <lineage>
        <taxon>Bacteria</taxon>
        <taxon>Candidatus Buchananiibacteriota</taxon>
    </lineage>
</organism>
<evidence type="ECO:0000313" key="5">
    <source>
        <dbReference type="Proteomes" id="UP000178930"/>
    </source>
</evidence>
<dbReference type="AlphaFoldDB" id="A0A1G1XWB9"/>
<dbReference type="PANTHER" id="PTHR44591">
    <property type="entry name" value="STRESS RESPONSE REGULATOR PROTEIN 1"/>
    <property type="match status" value="1"/>
</dbReference>
<protein>
    <recommendedName>
        <fullName evidence="3">Response regulatory domain-containing protein</fullName>
    </recommendedName>
</protein>
<name>A0A1G1XWB9_9BACT</name>
<dbReference type="EMBL" id="MHIB01000017">
    <property type="protein sequence ID" value="OGY44328.1"/>
    <property type="molecule type" value="Genomic_DNA"/>
</dbReference>
<evidence type="ECO:0000259" key="3">
    <source>
        <dbReference type="PROSITE" id="PS50110"/>
    </source>
</evidence>
<dbReference type="InterPro" id="IPR011006">
    <property type="entry name" value="CheY-like_superfamily"/>
</dbReference>
<keyword evidence="1 2" id="KW-0597">Phosphoprotein</keyword>
<comment type="caution">
    <text evidence="4">The sequence shown here is derived from an EMBL/GenBank/DDBJ whole genome shotgun (WGS) entry which is preliminary data.</text>
</comment>
<dbReference type="GO" id="GO:0000160">
    <property type="term" value="P:phosphorelay signal transduction system"/>
    <property type="evidence" value="ECO:0007669"/>
    <property type="project" value="InterPro"/>
</dbReference>
<proteinExistence type="predicted"/>
<evidence type="ECO:0000256" key="2">
    <source>
        <dbReference type="PROSITE-ProRule" id="PRU00169"/>
    </source>
</evidence>
<dbReference type="InterPro" id="IPR050595">
    <property type="entry name" value="Bact_response_regulator"/>
</dbReference>
<dbReference type="Pfam" id="PF00072">
    <property type="entry name" value="Response_reg"/>
    <property type="match status" value="1"/>
</dbReference>